<evidence type="ECO:0000313" key="1">
    <source>
        <dbReference type="EMBL" id="VEL31684.1"/>
    </source>
</evidence>
<sequence>MVAERLFIQAHSNRLYSGQSEFRNHCQLLLAACRVLVDQPCLFMTQQLQHRLLNHSPMASTNSSVISAHDYELPVNNAYKPSVDDIARLGLALLRLTSLADTPCVGLPN</sequence>
<organism evidence="1 2">
    <name type="scientific">Protopolystoma xenopodis</name>
    <dbReference type="NCBI Taxonomy" id="117903"/>
    <lineage>
        <taxon>Eukaryota</taxon>
        <taxon>Metazoa</taxon>
        <taxon>Spiralia</taxon>
        <taxon>Lophotrochozoa</taxon>
        <taxon>Platyhelminthes</taxon>
        <taxon>Monogenea</taxon>
        <taxon>Polyopisthocotylea</taxon>
        <taxon>Polystomatidea</taxon>
        <taxon>Polystomatidae</taxon>
        <taxon>Protopolystoma</taxon>
    </lineage>
</organism>
<accession>A0A448X9X0</accession>
<proteinExistence type="predicted"/>
<keyword evidence="2" id="KW-1185">Reference proteome</keyword>
<gene>
    <name evidence="1" type="ORF">PXEA_LOCUS25124</name>
</gene>
<reference evidence="1" key="1">
    <citation type="submission" date="2018-11" db="EMBL/GenBank/DDBJ databases">
        <authorList>
            <consortium name="Pathogen Informatics"/>
        </authorList>
    </citation>
    <scope>NUCLEOTIDE SEQUENCE</scope>
</reference>
<dbReference type="AlphaFoldDB" id="A0A448X9X0"/>
<dbReference type="EMBL" id="CAAALY010125338">
    <property type="protein sequence ID" value="VEL31684.1"/>
    <property type="molecule type" value="Genomic_DNA"/>
</dbReference>
<name>A0A448X9X0_9PLAT</name>
<evidence type="ECO:0000313" key="2">
    <source>
        <dbReference type="Proteomes" id="UP000784294"/>
    </source>
</evidence>
<dbReference type="Proteomes" id="UP000784294">
    <property type="component" value="Unassembled WGS sequence"/>
</dbReference>
<comment type="caution">
    <text evidence="1">The sequence shown here is derived from an EMBL/GenBank/DDBJ whole genome shotgun (WGS) entry which is preliminary data.</text>
</comment>
<protein>
    <submittedName>
        <fullName evidence="1">Uncharacterized protein</fullName>
    </submittedName>
</protein>